<evidence type="ECO:0000256" key="4">
    <source>
        <dbReference type="ARBA" id="ARBA00015601"/>
    </source>
</evidence>
<dbReference type="EC" id="1.8.3.4" evidence="3"/>
<dbReference type="EMBL" id="JF970199">
    <property type="protein sequence ID" value="AFI99104.1"/>
    <property type="molecule type" value="mRNA"/>
</dbReference>
<dbReference type="OrthoDB" id="10252446at2759"/>
<evidence type="ECO:0000256" key="2">
    <source>
        <dbReference type="ARBA" id="ARBA00005606"/>
    </source>
</evidence>
<proteinExistence type="evidence at transcript level"/>
<dbReference type="InterPro" id="IPR015943">
    <property type="entry name" value="WD40/YVTN_repeat-like_dom_sf"/>
</dbReference>
<gene>
    <name evidence="7" type="primary">SeBP17</name>
</gene>
<dbReference type="PANTHER" id="PTHR23300">
    <property type="entry name" value="METHANETHIOL OXIDASE"/>
    <property type="match status" value="1"/>
</dbReference>
<dbReference type="InterPro" id="IPR008826">
    <property type="entry name" value="Se-bd"/>
</dbReference>
<organism evidence="7">
    <name type="scientific">Acropora millepora</name>
    <name type="common">Staghorn coral</name>
    <name type="synonym">Heteropora millepora</name>
    <dbReference type="NCBI Taxonomy" id="45264"/>
    <lineage>
        <taxon>Eukaryota</taxon>
        <taxon>Metazoa</taxon>
        <taxon>Cnidaria</taxon>
        <taxon>Anthozoa</taxon>
        <taxon>Hexacorallia</taxon>
        <taxon>Scleractinia</taxon>
        <taxon>Astrocoeniina</taxon>
        <taxon>Acroporidae</taxon>
        <taxon>Acropora</taxon>
    </lineage>
</organism>
<reference evidence="7" key="1">
    <citation type="submission" date="2011-05" db="EMBL/GenBank/DDBJ databases">
        <title>Evolutionary insights into ancestral selenium components: they are not lost in basal metazoan animals.</title>
        <authorList>
            <person name="Zou H."/>
            <person name="Knack B.A."/>
            <person name="Foret S."/>
            <person name="Ball E."/>
            <person name="Miller D.J."/>
        </authorList>
    </citation>
    <scope>NUCLEOTIDE SEQUENCE</scope>
</reference>
<evidence type="ECO:0000256" key="3">
    <source>
        <dbReference type="ARBA" id="ARBA00012510"/>
    </source>
</evidence>
<accession>I3QDC4</accession>
<keyword evidence="5" id="KW-0711">Selenium</keyword>
<evidence type="ECO:0000256" key="6">
    <source>
        <dbReference type="ARBA" id="ARBA00047539"/>
    </source>
</evidence>
<name>I3QDC4_ACRMI</name>
<comment type="pathway">
    <text evidence="1">Organosulfur degradation.</text>
</comment>
<dbReference type="SUPFAM" id="SSF75011">
    <property type="entry name" value="3-carboxy-cis,cis-mucoante lactonizing enzyme"/>
    <property type="match status" value="1"/>
</dbReference>
<comment type="catalytic activity">
    <reaction evidence="6">
        <text>methanethiol + O2 + H2O = hydrogen sulfide + formaldehyde + H2O2 + H(+)</text>
        <dbReference type="Rhea" id="RHEA:11812"/>
        <dbReference type="ChEBI" id="CHEBI:15377"/>
        <dbReference type="ChEBI" id="CHEBI:15378"/>
        <dbReference type="ChEBI" id="CHEBI:15379"/>
        <dbReference type="ChEBI" id="CHEBI:16007"/>
        <dbReference type="ChEBI" id="CHEBI:16240"/>
        <dbReference type="ChEBI" id="CHEBI:16842"/>
        <dbReference type="ChEBI" id="CHEBI:29919"/>
        <dbReference type="EC" id="1.8.3.4"/>
    </reaction>
</comment>
<evidence type="ECO:0000313" key="7">
    <source>
        <dbReference type="EMBL" id="AFI99104.1"/>
    </source>
</evidence>
<dbReference type="GO" id="GO:0008430">
    <property type="term" value="F:selenium binding"/>
    <property type="evidence" value="ECO:0007669"/>
    <property type="project" value="InterPro"/>
</dbReference>
<dbReference type="PANTHER" id="PTHR23300:SF0">
    <property type="entry name" value="METHANETHIOL OXIDASE"/>
    <property type="match status" value="1"/>
</dbReference>
<sequence length="480" mass="53299">MATEGHCGCGPGYATPVDAMSGPREEIVYLPCIRTNTGLDKPDYLATVDVNPRSFTYSQVIHRLPVPYKGDELHHSGWNACSSCYGDSSKKRDRLIMPSLISSRIYIFDVGTDPRAPRIHKIISPEDVAQKTGLGFLHTTHCLASGEVMISSLGKPNGEGEGGFVILDGEKFDVKGRWECGQPAPMGYDFWYQPRLNVMISTEWGELKALTQGFKVEDVETGKYGSRLHVWDWTTHALKQTIDLGVGTIPLEIRFLHDPDQPQGFTGCALSSTIVRFFQNEEETWSAETVIKVPPKKVEGWALPDMPGLITDILISLDDKFLYFSNWLHGDIRQYDIRDPRNPRLVGQVFIGGSIVSDGPVKVVQDSELSGQPAPCYVKGKRVEGGPQMIQLSLDGKRLYVTTSLYSVWDNQFYPNLSKKGAMLLQMDVDTVNGGLTLNRDFCVDFGEEPDGPCLAHEVRYPGGDCSSDIWLSKTRPAKL</sequence>
<evidence type="ECO:0000256" key="5">
    <source>
        <dbReference type="ARBA" id="ARBA00023266"/>
    </source>
</evidence>
<dbReference type="AlphaFoldDB" id="I3QDC4"/>
<comment type="similarity">
    <text evidence="2">Belongs to the selenium-binding protein family.</text>
</comment>
<dbReference type="Pfam" id="PF05694">
    <property type="entry name" value="SBP56"/>
    <property type="match status" value="1"/>
</dbReference>
<evidence type="ECO:0000256" key="1">
    <source>
        <dbReference type="ARBA" id="ARBA00005177"/>
    </source>
</evidence>
<protein>
    <recommendedName>
        <fullName evidence="4">Methanethiol oxidase</fullName>
        <ecNumber evidence="3">1.8.3.4</ecNumber>
    </recommendedName>
</protein>
<dbReference type="GO" id="GO:0018549">
    <property type="term" value="F:methanethiol oxidase activity"/>
    <property type="evidence" value="ECO:0007669"/>
    <property type="project" value="UniProtKB-EC"/>
</dbReference>
<dbReference type="Gene3D" id="2.130.10.10">
    <property type="entry name" value="YVTN repeat-like/Quinoprotein amine dehydrogenase"/>
    <property type="match status" value="1"/>
</dbReference>